<protein>
    <submittedName>
        <fullName evidence="1">Uncharacterized protein</fullName>
    </submittedName>
</protein>
<sequence length="78" mass="8748">METTSRTYTAKLMDGPLEGRTIATRFSEAGEPQPRIEIPTGTADKRYLYVRGAGREFDAEGDERPTAVDYRFLEALFG</sequence>
<proteinExistence type="predicted"/>
<organism evidence="1 2">
    <name type="scientific">Orlajensenia flava</name>
    <dbReference type="NCBI Taxonomy" id="2565934"/>
    <lineage>
        <taxon>Bacteria</taxon>
        <taxon>Bacillati</taxon>
        <taxon>Actinomycetota</taxon>
        <taxon>Actinomycetes</taxon>
        <taxon>Micrococcales</taxon>
        <taxon>Microbacteriaceae</taxon>
        <taxon>Orlajensenia</taxon>
    </lineage>
</organism>
<accession>A0A4S4FLX3</accession>
<dbReference type="AlphaFoldDB" id="A0A4S4FLX3"/>
<evidence type="ECO:0000313" key="1">
    <source>
        <dbReference type="EMBL" id="THG31188.1"/>
    </source>
</evidence>
<dbReference type="OrthoDB" id="5117255at2"/>
<gene>
    <name evidence="1" type="ORF">E6C70_14125</name>
</gene>
<dbReference type="Proteomes" id="UP000307380">
    <property type="component" value="Unassembled WGS sequence"/>
</dbReference>
<reference evidence="1 2" key="1">
    <citation type="submission" date="2019-04" db="EMBL/GenBank/DDBJ databases">
        <authorList>
            <person name="Jiang L."/>
        </authorList>
    </citation>
    <scope>NUCLEOTIDE SEQUENCE [LARGE SCALE GENOMIC DNA]</scope>
    <source>
        <strain evidence="1 2">YIM 131861</strain>
    </source>
</reference>
<dbReference type="RefSeq" id="WP_136425195.1">
    <property type="nucleotide sequence ID" value="NZ_SSSN01000012.1"/>
</dbReference>
<dbReference type="EMBL" id="SSSN01000012">
    <property type="protein sequence ID" value="THG31188.1"/>
    <property type="molecule type" value="Genomic_DNA"/>
</dbReference>
<name>A0A4S4FLX3_9MICO</name>
<comment type="caution">
    <text evidence="1">The sequence shown here is derived from an EMBL/GenBank/DDBJ whole genome shotgun (WGS) entry which is preliminary data.</text>
</comment>
<keyword evidence="2" id="KW-1185">Reference proteome</keyword>
<evidence type="ECO:0000313" key="2">
    <source>
        <dbReference type="Proteomes" id="UP000307380"/>
    </source>
</evidence>